<dbReference type="EC" id="2.7.4.9" evidence="2 12"/>
<evidence type="ECO:0000256" key="11">
    <source>
        <dbReference type="ARBA" id="ARBA00057735"/>
    </source>
</evidence>
<evidence type="ECO:0000256" key="8">
    <source>
        <dbReference type="ARBA" id="ARBA00022840"/>
    </source>
</evidence>
<dbReference type="SUPFAM" id="SSF52540">
    <property type="entry name" value="P-loop containing nucleoside triphosphate hydrolases"/>
    <property type="match status" value="1"/>
</dbReference>
<comment type="similarity">
    <text evidence="1 12">Belongs to the thymidylate kinase family.</text>
</comment>
<evidence type="ECO:0000256" key="10">
    <source>
        <dbReference type="ARBA" id="ARBA00048743"/>
    </source>
</evidence>
<evidence type="ECO:0000256" key="3">
    <source>
        <dbReference type="ARBA" id="ARBA00017144"/>
    </source>
</evidence>
<dbReference type="PANTHER" id="PTHR10344:SF4">
    <property type="entry name" value="UMP-CMP KINASE 2, MITOCHONDRIAL"/>
    <property type="match status" value="1"/>
</dbReference>
<dbReference type="CDD" id="cd01672">
    <property type="entry name" value="TMPK"/>
    <property type="match status" value="1"/>
</dbReference>
<dbReference type="HAMAP" id="MF_00165">
    <property type="entry name" value="Thymidylate_kinase"/>
    <property type="match status" value="1"/>
</dbReference>
<comment type="function">
    <text evidence="11 12">Phosphorylation of dTMP to form dTDP in both de novo and salvage pathways of dTTP synthesis.</text>
</comment>
<evidence type="ECO:0000256" key="7">
    <source>
        <dbReference type="ARBA" id="ARBA00022777"/>
    </source>
</evidence>
<evidence type="ECO:0000256" key="12">
    <source>
        <dbReference type="HAMAP-Rule" id="MF_00165"/>
    </source>
</evidence>
<dbReference type="GO" id="GO:0006227">
    <property type="term" value="P:dUDP biosynthetic process"/>
    <property type="evidence" value="ECO:0007669"/>
    <property type="project" value="TreeGrafter"/>
</dbReference>
<dbReference type="InterPro" id="IPR018094">
    <property type="entry name" value="Thymidylate_kinase"/>
</dbReference>
<evidence type="ECO:0000313" key="15">
    <source>
        <dbReference type="EMBL" id="UOO78580.1"/>
    </source>
</evidence>
<dbReference type="GO" id="GO:0006233">
    <property type="term" value="P:dTDP biosynthetic process"/>
    <property type="evidence" value="ECO:0007669"/>
    <property type="project" value="InterPro"/>
</dbReference>
<keyword evidence="6 12" id="KW-0547">Nucleotide-binding</keyword>
<dbReference type="PANTHER" id="PTHR10344">
    <property type="entry name" value="THYMIDYLATE KINASE"/>
    <property type="match status" value="1"/>
</dbReference>
<reference evidence="15" key="3">
    <citation type="journal article" date="2022" name="Res Sq">
        <title>Evolution of multicellular longitudinally dividing oral cavity symbionts (Neisseriaceae).</title>
        <authorList>
            <person name="Nyongesa S."/>
            <person name="Weber P."/>
            <person name="Bernet E."/>
            <person name="Pullido F."/>
            <person name="Nieckarz M."/>
            <person name="Delaby M."/>
            <person name="Nieves C."/>
            <person name="Viehboeck T."/>
            <person name="Krause N."/>
            <person name="Rivera-Millot A."/>
            <person name="Nakamura A."/>
            <person name="Vischer N."/>
            <person name="VanNieuwenhze M."/>
            <person name="Brun Y."/>
            <person name="Cava F."/>
            <person name="Bulgheresi S."/>
            <person name="Veyrier F."/>
        </authorList>
    </citation>
    <scope>NUCLEOTIDE SEQUENCE</scope>
    <source>
        <strain evidence="15">1258/02</strain>
    </source>
</reference>
<gene>
    <name evidence="12 15" type="primary">tmk</name>
    <name evidence="14" type="ORF">EV680_1209</name>
    <name evidence="15" type="ORF">LVJ78_07605</name>
</gene>
<protein>
    <recommendedName>
        <fullName evidence="3 12">Thymidylate kinase</fullName>
        <ecNumber evidence="2 12">2.7.4.9</ecNumber>
    </recommendedName>
    <alternativeName>
        <fullName evidence="9 12">dTMP kinase</fullName>
    </alternativeName>
</protein>
<dbReference type="RefSeq" id="WP_132954221.1">
    <property type="nucleotide sequence ID" value="NZ_CALJUB010000163.1"/>
</dbReference>
<evidence type="ECO:0000313" key="17">
    <source>
        <dbReference type="Proteomes" id="UP000829756"/>
    </source>
</evidence>
<dbReference type="Proteomes" id="UP000829756">
    <property type="component" value="Chromosome"/>
</dbReference>
<dbReference type="InterPro" id="IPR027417">
    <property type="entry name" value="P-loop_NTPase"/>
</dbReference>
<keyword evidence="4 12" id="KW-0808">Transferase</keyword>
<evidence type="ECO:0000256" key="2">
    <source>
        <dbReference type="ARBA" id="ARBA00012980"/>
    </source>
</evidence>
<evidence type="ECO:0000256" key="4">
    <source>
        <dbReference type="ARBA" id="ARBA00022679"/>
    </source>
</evidence>
<dbReference type="FunFam" id="3.40.50.300:FF:000225">
    <property type="entry name" value="Thymidylate kinase"/>
    <property type="match status" value="1"/>
</dbReference>
<evidence type="ECO:0000313" key="16">
    <source>
        <dbReference type="Proteomes" id="UP000294721"/>
    </source>
</evidence>
<evidence type="ECO:0000259" key="13">
    <source>
        <dbReference type="Pfam" id="PF02223"/>
    </source>
</evidence>
<dbReference type="GO" id="GO:0004798">
    <property type="term" value="F:dTMP kinase activity"/>
    <property type="evidence" value="ECO:0007669"/>
    <property type="project" value="UniProtKB-UniRule"/>
</dbReference>
<keyword evidence="7 12" id="KW-0418">Kinase</keyword>
<name>A0AAE9GVN6_9NEIS</name>
<keyword evidence="16" id="KW-1185">Reference proteome</keyword>
<feature type="domain" description="Thymidylate kinase-like" evidence="13">
    <location>
        <begin position="8"/>
        <end position="195"/>
    </location>
</feature>
<keyword evidence="8 12" id="KW-0067">ATP-binding</keyword>
<evidence type="ECO:0000256" key="1">
    <source>
        <dbReference type="ARBA" id="ARBA00009776"/>
    </source>
</evidence>
<reference evidence="15" key="2">
    <citation type="submission" date="2021-12" db="EMBL/GenBank/DDBJ databases">
        <authorList>
            <person name="Veyrier F.J."/>
        </authorList>
    </citation>
    <scope>NUCLEOTIDE SEQUENCE</scope>
    <source>
        <strain evidence="15">1258/02</strain>
    </source>
</reference>
<dbReference type="GO" id="GO:0005524">
    <property type="term" value="F:ATP binding"/>
    <property type="evidence" value="ECO:0007669"/>
    <property type="project" value="UniProtKB-UniRule"/>
</dbReference>
<comment type="catalytic activity">
    <reaction evidence="10 12">
        <text>dTMP + ATP = dTDP + ADP</text>
        <dbReference type="Rhea" id="RHEA:13517"/>
        <dbReference type="ChEBI" id="CHEBI:30616"/>
        <dbReference type="ChEBI" id="CHEBI:58369"/>
        <dbReference type="ChEBI" id="CHEBI:63528"/>
        <dbReference type="ChEBI" id="CHEBI:456216"/>
        <dbReference type="EC" id="2.7.4.9"/>
    </reaction>
</comment>
<dbReference type="Gene3D" id="3.40.50.300">
    <property type="entry name" value="P-loop containing nucleotide triphosphate hydrolases"/>
    <property type="match status" value="1"/>
</dbReference>
<accession>A0AAE9GVN6</accession>
<feature type="binding site" evidence="12">
    <location>
        <begin position="10"/>
        <end position="17"/>
    </location>
    <ligand>
        <name>ATP</name>
        <dbReference type="ChEBI" id="CHEBI:30616"/>
    </ligand>
</feature>
<dbReference type="InterPro" id="IPR039430">
    <property type="entry name" value="Thymidylate_kin-like_dom"/>
</dbReference>
<dbReference type="Proteomes" id="UP000294721">
    <property type="component" value="Unassembled WGS sequence"/>
</dbReference>
<evidence type="ECO:0000256" key="6">
    <source>
        <dbReference type="ARBA" id="ARBA00022741"/>
    </source>
</evidence>
<dbReference type="Pfam" id="PF02223">
    <property type="entry name" value="Thymidylate_kin"/>
    <property type="match status" value="1"/>
</dbReference>
<dbReference type="EMBL" id="CP091507">
    <property type="protein sequence ID" value="UOO78580.1"/>
    <property type="molecule type" value="Genomic_DNA"/>
</dbReference>
<sequence length="208" mass="23233">MQAQFITLDGIDGAGKSTNLNVIRNWFDKRRLPVLFTREPGGTPLGEALREILLNPATQAGLRTETLLMFAARQQHIENVILPALKSGVHVVSDRFTDATFAYQGGGRGVPFADIETLENWVQGSLRPDLTLLLDVPLEVSMSRIAQAREKDRFEQEEAAFFTRVRDAYLSRAAAAPERYALIDSNRDLALVRQSVEEALSRHFQKPA</sequence>
<evidence type="ECO:0000256" key="9">
    <source>
        <dbReference type="ARBA" id="ARBA00029962"/>
    </source>
</evidence>
<organism evidence="15 17">
    <name type="scientific">Uruburuella suis</name>
    <dbReference type="NCBI Taxonomy" id="252130"/>
    <lineage>
        <taxon>Bacteria</taxon>
        <taxon>Pseudomonadati</taxon>
        <taxon>Pseudomonadota</taxon>
        <taxon>Betaproteobacteria</taxon>
        <taxon>Neisseriales</taxon>
        <taxon>Neisseriaceae</taxon>
        <taxon>Uruburuella</taxon>
    </lineage>
</organism>
<evidence type="ECO:0000256" key="5">
    <source>
        <dbReference type="ARBA" id="ARBA00022727"/>
    </source>
</evidence>
<reference evidence="14 16" key="1">
    <citation type="submission" date="2019-03" db="EMBL/GenBank/DDBJ databases">
        <title>Genomic Encyclopedia of Type Strains, Phase IV (KMG-IV): sequencing the most valuable type-strain genomes for metagenomic binning, comparative biology and taxonomic classification.</title>
        <authorList>
            <person name="Goeker M."/>
        </authorList>
    </citation>
    <scope>NUCLEOTIDE SEQUENCE [LARGE SCALE GENOMIC DNA]</scope>
    <source>
        <strain evidence="14 16">DSM 17474</strain>
    </source>
</reference>
<dbReference type="KEGG" id="usu:LVJ78_07605"/>
<evidence type="ECO:0000313" key="14">
    <source>
        <dbReference type="EMBL" id="TCP03599.1"/>
    </source>
</evidence>
<dbReference type="GO" id="GO:0005829">
    <property type="term" value="C:cytosol"/>
    <property type="evidence" value="ECO:0007669"/>
    <property type="project" value="TreeGrafter"/>
</dbReference>
<dbReference type="NCBIfam" id="TIGR00041">
    <property type="entry name" value="DTMP_kinase"/>
    <property type="match status" value="1"/>
</dbReference>
<proteinExistence type="inferred from homology"/>
<dbReference type="EMBL" id="SLXE01000020">
    <property type="protein sequence ID" value="TCP03599.1"/>
    <property type="molecule type" value="Genomic_DNA"/>
</dbReference>
<dbReference type="GO" id="GO:0006235">
    <property type="term" value="P:dTTP biosynthetic process"/>
    <property type="evidence" value="ECO:0007669"/>
    <property type="project" value="UniProtKB-UniRule"/>
</dbReference>
<dbReference type="AlphaFoldDB" id="A0AAE9GVN6"/>
<keyword evidence="5 12" id="KW-0545">Nucleotide biosynthesis</keyword>